<gene>
    <name evidence="1" type="ORF">STVIR_2615</name>
</gene>
<accession>L8PIZ2</accession>
<proteinExistence type="predicted"/>
<name>L8PIZ2_STRVR</name>
<comment type="caution">
    <text evidence="1">The sequence shown here is derived from an EMBL/GenBank/DDBJ whole genome shotgun (WGS) entry which is preliminary data.</text>
</comment>
<evidence type="ECO:0000313" key="1">
    <source>
        <dbReference type="EMBL" id="ELS56420.1"/>
    </source>
</evidence>
<dbReference type="EMBL" id="AMLP01000087">
    <property type="protein sequence ID" value="ELS56420.1"/>
    <property type="molecule type" value="Genomic_DNA"/>
</dbReference>
<sequence length="30" mass="2861">MSRAALADGCLIGRGAGRGLRASCGGSLLA</sequence>
<protein>
    <submittedName>
        <fullName evidence="1">Uncharacterized protein</fullName>
    </submittedName>
</protein>
<evidence type="ECO:0000313" key="2">
    <source>
        <dbReference type="Proteomes" id="UP000011205"/>
    </source>
</evidence>
<dbReference type="Proteomes" id="UP000011205">
    <property type="component" value="Unassembled WGS sequence"/>
</dbReference>
<reference evidence="1 2" key="1">
    <citation type="journal article" date="2013" name="Genome Announc.">
        <title>Draft Genome Sequence of Streptomyces viridochromogenes Strain Tu57, Producer of Avilamycin.</title>
        <authorList>
            <person name="Gruning B.A."/>
            <person name="Erxleben A."/>
            <person name="Hahnlein A."/>
            <person name="Gunther S."/>
        </authorList>
    </citation>
    <scope>NUCLEOTIDE SEQUENCE [LARGE SCALE GENOMIC DNA]</scope>
    <source>
        <strain evidence="1 2">Tue57</strain>
    </source>
</reference>
<dbReference type="AlphaFoldDB" id="L8PIZ2"/>
<organism evidence="1 2">
    <name type="scientific">Streptomyces viridochromogenes Tue57</name>
    <dbReference type="NCBI Taxonomy" id="1160705"/>
    <lineage>
        <taxon>Bacteria</taxon>
        <taxon>Bacillati</taxon>
        <taxon>Actinomycetota</taxon>
        <taxon>Actinomycetes</taxon>
        <taxon>Kitasatosporales</taxon>
        <taxon>Streptomycetaceae</taxon>
        <taxon>Streptomyces</taxon>
    </lineage>
</organism>